<reference evidence="1 2" key="1">
    <citation type="submission" date="2016-10" db="EMBL/GenBank/DDBJ databases">
        <authorList>
            <person name="de Groot N.N."/>
        </authorList>
    </citation>
    <scope>NUCLEOTIDE SEQUENCE [LARGE SCALE GENOMIC DNA]</scope>
    <source>
        <strain evidence="1 2">DSM 25186</strain>
    </source>
</reference>
<gene>
    <name evidence="1" type="ORF">SAMN05421823_101506</name>
</gene>
<dbReference type="AlphaFoldDB" id="A0A1G8XXG0"/>
<dbReference type="CDD" id="cd24013">
    <property type="entry name" value="ASKHA_ATPase_BT3980-like"/>
    <property type="match status" value="1"/>
</dbReference>
<dbReference type="OrthoDB" id="658622at2"/>
<sequence length="297" mass="34909">MTVIAKTIRYRLVQRVKEESFDVNALADYGLHLQVSYDRFRFCIASAAQNRTLWLEDYALEEVHSSEGLLEQLEALFDNHAVLKAGFWGQVKLSLPSQGFSLVPTSLYDDARQEQYLRLLFPLDRDAYEIRAYHHIGLDIINTFSAEKQLVRWFEAMYPQQQLQVMHSVSPLIEGVLRQEGKTEGKQLFVNVEKQRFDVVAMQGKHLELCNQFSYTNEVDFVYFIMFVIDEMKFNPETDRLVLWGEILPDSAIYNKVYRYVRHVTFGKRPSALKFGYVFDEVFDHRYFDLFSMHFCG</sequence>
<name>A0A1G8XXG0_9BACT</name>
<accession>A0A1G8XXG0</accession>
<organism evidence="1 2">
    <name type="scientific">Catalinimonas alkaloidigena</name>
    <dbReference type="NCBI Taxonomy" id="1075417"/>
    <lineage>
        <taxon>Bacteria</taxon>
        <taxon>Pseudomonadati</taxon>
        <taxon>Bacteroidota</taxon>
        <taxon>Cytophagia</taxon>
        <taxon>Cytophagales</taxon>
        <taxon>Catalimonadaceae</taxon>
        <taxon>Catalinimonas</taxon>
    </lineage>
</organism>
<dbReference type="InterPro" id="IPR024213">
    <property type="entry name" value="DUF3822"/>
</dbReference>
<dbReference type="Gene3D" id="3.30.420.260">
    <property type="match status" value="1"/>
</dbReference>
<evidence type="ECO:0000313" key="2">
    <source>
        <dbReference type="Proteomes" id="UP000198510"/>
    </source>
</evidence>
<evidence type="ECO:0000313" key="1">
    <source>
        <dbReference type="EMBL" id="SDJ95279.1"/>
    </source>
</evidence>
<dbReference type="Proteomes" id="UP000198510">
    <property type="component" value="Unassembled WGS sequence"/>
</dbReference>
<dbReference type="STRING" id="1075417.SAMN05421823_101506"/>
<dbReference type="Pfam" id="PF12864">
    <property type="entry name" value="DUF3822"/>
    <property type="match status" value="1"/>
</dbReference>
<dbReference type="EMBL" id="FNFO01000001">
    <property type="protein sequence ID" value="SDJ95279.1"/>
    <property type="molecule type" value="Genomic_DNA"/>
</dbReference>
<dbReference type="Gene3D" id="3.30.420.250">
    <property type="match status" value="1"/>
</dbReference>
<proteinExistence type="predicted"/>
<keyword evidence="2" id="KW-1185">Reference proteome</keyword>
<dbReference type="RefSeq" id="WP_089678589.1">
    <property type="nucleotide sequence ID" value="NZ_FNFO01000001.1"/>
</dbReference>
<protein>
    <recommendedName>
        <fullName evidence="3">DUF3822 domain-containing protein</fullName>
    </recommendedName>
</protein>
<evidence type="ECO:0008006" key="3">
    <source>
        <dbReference type="Google" id="ProtNLM"/>
    </source>
</evidence>